<dbReference type="EMBL" id="BAEP01000070">
    <property type="protein sequence ID" value="GAC25850.1"/>
    <property type="molecule type" value="Genomic_DNA"/>
</dbReference>
<gene>
    <name evidence="1" type="ORF">GMES_3573</name>
</gene>
<evidence type="ECO:0000313" key="2">
    <source>
        <dbReference type="Proteomes" id="UP000006263"/>
    </source>
</evidence>
<accession>K6ZRE2</accession>
<organism evidence="1 2">
    <name type="scientific">Paraglaciecola mesophila KMM 241</name>
    <dbReference type="NCBI Taxonomy" id="1128912"/>
    <lineage>
        <taxon>Bacteria</taxon>
        <taxon>Pseudomonadati</taxon>
        <taxon>Pseudomonadota</taxon>
        <taxon>Gammaproteobacteria</taxon>
        <taxon>Alteromonadales</taxon>
        <taxon>Alteromonadaceae</taxon>
        <taxon>Paraglaciecola</taxon>
    </lineage>
</organism>
<protein>
    <recommendedName>
        <fullName evidence="3">Transposase</fullName>
    </recommendedName>
</protein>
<comment type="caution">
    <text evidence="1">The sequence shown here is derived from an EMBL/GenBank/DDBJ whole genome shotgun (WGS) entry which is preliminary data.</text>
</comment>
<proteinExistence type="predicted"/>
<dbReference type="Proteomes" id="UP000006263">
    <property type="component" value="Unassembled WGS sequence"/>
</dbReference>
<dbReference type="AlphaFoldDB" id="K6ZRE2"/>
<reference evidence="1 2" key="1">
    <citation type="journal article" date="2017" name="Antonie Van Leeuwenhoek">
        <title>Rhizobium rhizosphaerae sp. nov., a novel species isolated from rice rhizosphere.</title>
        <authorList>
            <person name="Zhao J.J."/>
            <person name="Zhang J."/>
            <person name="Zhang R.J."/>
            <person name="Zhang C.W."/>
            <person name="Yin H.Q."/>
            <person name="Zhang X.X."/>
        </authorList>
    </citation>
    <scope>NUCLEOTIDE SEQUENCE [LARGE SCALE GENOMIC DNA]</scope>
    <source>
        <strain evidence="1 2">KMM 241</strain>
    </source>
</reference>
<evidence type="ECO:0000313" key="1">
    <source>
        <dbReference type="EMBL" id="GAC25850.1"/>
    </source>
</evidence>
<name>K6ZRE2_9ALTE</name>
<sequence>MTQKRASLISLSDTPYYHCVSRCVRRSFLCGAAAALWISIQAKVMSTGVPTNRDSHL</sequence>
<evidence type="ECO:0008006" key="3">
    <source>
        <dbReference type="Google" id="ProtNLM"/>
    </source>
</evidence>